<keyword evidence="1" id="KW-0472">Membrane</keyword>
<dbReference type="RefSeq" id="WP_057198679.1">
    <property type="nucleotide sequence ID" value="NZ_BDDX01000005.1"/>
</dbReference>
<accession>A0A0N0CRQ9</accession>
<comment type="caution">
    <text evidence="2">The sequence shown here is derived from an EMBL/GenBank/DDBJ whole genome shotgun (WGS) entry which is preliminary data.</text>
</comment>
<evidence type="ECO:0000256" key="1">
    <source>
        <dbReference type="SAM" id="Phobius"/>
    </source>
</evidence>
<dbReference type="AlphaFoldDB" id="A0A0N0CRQ9"/>
<dbReference type="PATRIC" id="fig|148814.19.peg.1414"/>
<name>A0A0N0CRQ9_9LACO</name>
<keyword evidence="1" id="KW-1133">Transmembrane helix</keyword>
<feature type="transmembrane region" description="Helical" evidence="1">
    <location>
        <begin position="125"/>
        <end position="148"/>
    </location>
</feature>
<evidence type="ECO:0000313" key="2">
    <source>
        <dbReference type="EMBL" id="GAT90559.1"/>
    </source>
</evidence>
<keyword evidence="1" id="KW-0812">Transmembrane</keyword>
<evidence type="ECO:0000313" key="3">
    <source>
        <dbReference type="Proteomes" id="UP000186588"/>
    </source>
</evidence>
<organism evidence="2 3">
    <name type="scientific">Apilactobacillus kunkeei</name>
    <dbReference type="NCBI Taxonomy" id="148814"/>
    <lineage>
        <taxon>Bacteria</taxon>
        <taxon>Bacillati</taxon>
        <taxon>Bacillota</taxon>
        <taxon>Bacilli</taxon>
        <taxon>Lactobacillales</taxon>
        <taxon>Lactobacillaceae</taxon>
        <taxon>Apilactobacillus</taxon>
    </lineage>
</organism>
<proteinExistence type="predicted"/>
<protein>
    <recommendedName>
        <fullName evidence="4">ABC-2 type transporter domain-containing protein</fullName>
    </recommendedName>
</protein>
<reference evidence="2 3" key="1">
    <citation type="journal article" date="2016" name="Syst. Appl. Microbiol.">
        <title>Genomic characterization of a fructophilic bee symbiont Lactobacillus kunkeei reveals its niche-specific adaptation.</title>
        <authorList>
            <person name="Maeno S."/>
            <person name="Tanizawa Y."/>
            <person name="Kanesaki Y."/>
            <person name="Kubota E."/>
            <person name="Kumar H."/>
            <person name="Dicks L."/>
            <person name="Salminen S."/>
            <person name="Nakagawa J."/>
            <person name="Arita M."/>
            <person name="Endo A."/>
        </authorList>
    </citation>
    <scope>NUCLEOTIDE SEQUENCE [LARGE SCALE GENOMIC DNA]</scope>
    <source>
        <strain evidence="2 3">FF30-6</strain>
    </source>
</reference>
<feature type="transmembrane region" description="Helical" evidence="1">
    <location>
        <begin position="211"/>
        <end position="231"/>
    </location>
</feature>
<evidence type="ECO:0008006" key="4">
    <source>
        <dbReference type="Google" id="ProtNLM"/>
    </source>
</evidence>
<feature type="transmembrane region" description="Helical" evidence="1">
    <location>
        <begin position="97"/>
        <end position="119"/>
    </location>
</feature>
<dbReference type="EMBL" id="BDDX01000005">
    <property type="protein sequence ID" value="GAT90559.1"/>
    <property type="molecule type" value="Genomic_DNA"/>
</dbReference>
<feature type="transmembrane region" description="Helical" evidence="1">
    <location>
        <begin position="16"/>
        <end position="38"/>
    </location>
</feature>
<dbReference type="Proteomes" id="UP000186588">
    <property type="component" value="Unassembled WGS sequence"/>
</dbReference>
<sequence length="239" mass="27297">MINTINLKTVLRNKRFLIFTIVFPAIWFIFMDLGIGTFAKNLTMTWFIISALMGIIGNSIVTFGKRIGNSKEYYLIAIKTTSYTPFRWIMDSMMQQILLNLLILCVLILEARIFGAISFNLSTLLLIIILLPLGIYFSFVGFLIGVVAKTDLLDVAGFPFMCVVALLIMPFYTFAQNKFFDVFTDIQKLFPGYYVIKLANVIQNGGSYEKLVWLFALTFVIHVAIILLLFFREVKKGIE</sequence>
<feature type="transmembrane region" description="Helical" evidence="1">
    <location>
        <begin position="155"/>
        <end position="175"/>
    </location>
</feature>
<gene>
    <name evidence="2" type="ORF">FF306_00660</name>
</gene>
<feature type="transmembrane region" description="Helical" evidence="1">
    <location>
        <begin position="44"/>
        <end position="64"/>
    </location>
</feature>